<evidence type="ECO:0000256" key="1">
    <source>
        <dbReference type="ARBA" id="ARBA00000868"/>
    </source>
</evidence>
<dbReference type="NCBIfam" id="NF002634">
    <property type="entry name" value="PRK02304.1-3"/>
    <property type="match status" value="1"/>
</dbReference>
<reference evidence="13 14" key="1">
    <citation type="submission" date="2019-06" db="EMBL/GenBank/DDBJ databases">
        <title>Sequencing the genomes of 1000 actinobacteria strains.</title>
        <authorList>
            <person name="Klenk H.-P."/>
        </authorList>
    </citation>
    <scope>NUCLEOTIDE SEQUENCE [LARGE SCALE GENOMIC DNA]</scope>
    <source>
        <strain evidence="13 14">DSM 12335</strain>
    </source>
</reference>
<dbReference type="CDD" id="cd06223">
    <property type="entry name" value="PRTases_typeI"/>
    <property type="match status" value="1"/>
</dbReference>
<dbReference type="Gene3D" id="3.40.50.2020">
    <property type="match status" value="1"/>
</dbReference>
<dbReference type="InterPro" id="IPR000836">
    <property type="entry name" value="PRTase_dom"/>
</dbReference>
<evidence type="ECO:0000313" key="13">
    <source>
        <dbReference type="EMBL" id="TQL51307.1"/>
    </source>
</evidence>
<dbReference type="HAMAP" id="MF_00004">
    <property type="entry name" value="Aden_phosphoribosyltr"/>
    <property type="match status" value="1"/>
</dbReference>
<evidence type="ECO:0000256" key="10">
    <source>
        <dbReference type="ARBA" id="ARBA00022726"/>
    </source>
</evidence>
<comment type="caution">
    <text evidence="13">The sequence shown here is derived from an EMBL/GenBank/DDBJ whole genome shotgun (WGS) entry which is preliminary data.</text>
</comment>
<comment type="pathway">
    <text evidence="4 11">Purine metabolism; AMP biosynthesis via salvage pathway; AMP from adenine: step 1/1.</text>
</comment>
<dbReference type="GO" id="GO:0006168">
    <property type="term" value="P:adenine salvage"/>
    <property type="evidence" value="ECO:0007669"/>
    <property type="project" value="InterPro"/>
</dbReference>
<dbReference type="NCBIfam" id="NF002636">
    <property type="entry name" value="PRK02304.1-5"/>
    <property type="match status" value="1"/>
</dbReference>
<dbReference type="GO" id="GO:0002055">
    <property type="term" value="F:adenine binding"/>
    <property type="evidence" value="ECO:0007669"/>
    <property type="project" value="TreeGrafter"/>
</dbReference>
<comment type="similarity">
    <text evidence="5 11">Belongs to the purine/pyrimidine phosphoribosyltransferase family.</text>
</comment>
<dbReference type="OrthoDB" id="9803963at2"/>
<accession>A0A542YTD3</accession>
<keyword evidence="9 11" id="KW-0808">Transferase</keyword>
<dbReference type="UniPathway" id="UPA00588">
    <property type="reaction ID" value="UER00646"/>
</dbReference>
<evidence type="ECO:0000256" key="2">
    <source>
        <dbReference type="ARBA" id="ARBA00003968"/>
    </source>
</evidence>
<dbReference type="AlphaFoldDB" id="A0A542YTD3"/>
<dbReference type="NCBIfam" id="TIGR01090">
    <property type="entry name" value="apt"/>
    <property type="match status" value="1"/>
</dbReference>
<evidence type="ECO:0000256" key="5">
    <source>
        <dbReference type="ARBA" id="ARBA00008391"/>
    </source>
</evidence>
<protein>
    <recommendedName>
        <fullName evidence="6 11">Adenine phosphoribosyltransferase</fullName>
        <shortName evidence="11">APRT</shortName>
        <ecNumber evidence="6 11">2.4.2.7</ecNumber>
    </recommendedName>
</protein>
<dbReference type="FunFam" id="3.40.50.2020:FF:000021">
    <property type="entry name" value="Adenine phosphoribosyltransferase"/>
    <property type="match status" value="1"/>
</dbReference>
<comment type="subunit">
    <text evidence="11">Homodimer.</text>
</comment>
<proteinExistence type="inferred from homology"/>
<dbReference type="InterPro" id="IPR029057">
    <property type="entry name" value="PRTase-like"/>
</dbReference>
<name>A0A542YTD3_9MICO</name>
<keyword evidence="8 11" id="KW-0328">Glycosyltransferase</keyword>
<dbReference type="InterPro" id="IPR050054">
    <property type="entry name" value="UPRTase/APRTase"/>
</dbReference>
<dbReference type="RefSeq" id="WP_141785326.1">
    <property type="nucleotide sequence ID" value="NZ_BAAAIK010000010.1"/>
</dbReference>
<dbReference type="GO" id="GO:0006166">
    <property type="term" value="P:purine ribonucleoside salvage"/>
    <property type="evidence" value="ECO:0007669"/>
    <property type="project" value="UniProtKB-UniRule"/>
</dbReference>
<dbReference type="Proteomes" id="UP000319516">
    <property type="component" value="Unassembled WGS sequence"/>
</dbReference>
<evidence type="ECO:0000256" key="11">
    <source>
        <dbReference type="HAMAP-Rule" id="MF_00004"/>
    </source>
</evidence>
<evidence type="ECO:0000256" key="4">
    <source>
        <dbReference type="ARBA" id="ARBA00004659"/>
    </source>
</evidence>
<dbReference type="PANTHER" id="PTHR32315:SF3">
    <property type="entry name" value="ADENINE PHOSPHORIBOSYLTRANSFERASE"/>
    <property type="match status" value="1"/>
</dbReference>
<evidence type="ECO:0000256" key="7">
    <source>
        <dbReference type="ARBA" id="ARBA00022490"/>
    </source>
</evidence>
<keyword evidence="10 11" id="KW-0660">Purine salvage</keyword>
<gene>
    <name evidence="11" type="primary">apt</name>
    <name evidence="13" type="ORF">FB467_2449</name>
</gene>
<dbReference type="GO" id="GO:0003999">
    <property type="term" value="F:adenine phosphoribosyltransferase activity"/>
    <property type="evidence" value="ECO:0007669"/>
    <property type="project" value="UniProtKB-UniRule"/>
</dbReference>
<dbReference type="GO" id="GO:0016208">
    <property type="term" value="F:AMP binding"/>
    <property type="evidence" value="ECO:0007669"/>
    <property type="project" value="TreeGrafter"/>
</dbReference>
<keyword evidence="14" id="KW-1185">Reference proteome</keyword>
<comment type="subcellular location">
    <subcellularLocation>
        <location evidence="3 11">Cytoplasm</location>
    </subcellularLocation>
</comment>
<dbReference type="EC" id="2.4.2.7" evidence="6 11"/>
<comment type="function">
    <text evidence="2 11">Catalyzes a salvage reaction resulting in the formation of AMP, that is energically less costly than de novo synthesis.</text>
</comment>
<dbReference type="SUPFAM" id="SSF53271">
    <property type="entry name" value="PRTase-like"/>
    <property type="match status" value="1"/>
</dbReference>
<comment type="catalytic activity">
    <reaction evidence="1 11">
        <text>AMP + diphosphate = 5-phospho-alpha-D-ribose 1-diphosphate + adenine</text>
        <dbReference type="Rhea" id="RHEA:16609"/>
        <dbReference type="ChEBI" id="CHEBI:16708"/>
        <dbReference type="ChEBI" id="CHEBI:33019"/>
        <dbReference type="ChEBI" id="CHEBI:58017"/>
        <dbReference type="ChEBI" id="CHEBI:456215"/>
        <dbReference type="EC" id="2.4.2.7"/>
    </reaction>
</comment>
<evidence type="ECO:0000256" key="3">
    <source>
        <dbReference type="ARBA" id="ARBA00004496"/>
    </source>
</evidence>
<dbReference type="Pfam" id="PF00156">
    <property type="entry name" value="Pribosyltran"/>
    <property type="match status" value="1"/>
</dbReference>
<evidence type="ECO:0000256" key="9">
    <source>
        <dbReference type="ARBA" id="ARBA00022679"/>
    </source>
</evidence>
<dbReference type="GO" id="GO:0044209">
    <property type="term" value="P:AMP salvage"/>
    <property type="evidence" value="ECO:0007669"/>
    <property type="project" value="UniProtKB-UniRule"/>
</dbReference>
<evidence type="ECO:0000313" key="14">
    <source>
        <dbReference type="Proteomes" id="UP000319516"/>
    </source>
</evidence>
<evidence type="ECO:0000259" key="12">
    <source>
        <dbReference type="Pfam" id="PF00156"/>
    </source>
</evidence>
<sequence>MSSTDQAGQESHHDESLARDVDAALRSIPDFPEPGVVFKDFTPVLLDPALRTRVVRDVVRRHRGGVDVVVGIEARGFIIGAVVAHELEVGFALVRKEGKLPGATHSVSYDLEYGSATVEVHEDAIRPAQRVLVVDDVLATGGTAAATCDLVERCGGSVVGVEVVLELGFLDGRSRLGDYPVTALLTD</sequence>
<evidence type="ECO:0000256" key="8">
    <source>
        <dbReference type="ARBA" id="ARBA00022676"/>
    </source>
</evidence>
<evidence type="ECO:0000256" key="6">
    <source>
        <dbReference type="ARBA" id="ARBA00011893"/>
    </source>
</evidence>
<dbReference type="InterPro" id="IPR005764">
    <property type="entry name" value="Ade_phspho_trans"/>
</dbReference>
<dbReference type="EMBL" id="VFOP01000001">
    <property type="protein sequence ID" value="TQL51307.1"/>
    <property type="molecule type" value="Genomic_DNA"/>
</dbReference>
<organism evidence="13 14">
    <name type="scientific">Ornithinicoccus hortensis</name>
    <dbReference type="NCBI Taxonomy" id="82346"/>
    <lineage>
        <taxon>Bacteria</taxon>
        <taxon>Bacillati</taxon>
        <taxon>Actinomycetota</taxon>
        <taxon>Actinomycetes</taxon>
        <taxon>Micrococcales</taxon>
        <taxon>Intrasporangiaceae</taxon>
        <taxon>Ornithinicoccus</taxon>
    </lineage>
</organism>
<keyword evidence="7 11" id="KW-0963">Cytoplasm</keyword>
<dbReference type="PANTHER" id="PTHR32315">
    <property type="entry name" value="ADENINE PHOSPHORIBOSYLTRANSFERASE"/>
    <property type="match status" value="1"/>
</dbReference>
<feature type="domain" description="Phosphoribosyltransferase" evidence="12">
    <location>
        <begin position="62"/>
        <end position="165"/>
    </location>
</feature>
<dbReference type="GO" id="GO:0005737">
    <property type="term" value="C:cytoplasm"/>
    <property type="evidence" value="ECO:0007669"/>
    <property type="project" value="UniProtKB-SubCell"/>
</dbReference>